<feature type="region of interest" description="Disordered" evidence="1">
    <location>
        <begin position="420"/>
        <end position="441"/>
    </location>
</feature>
<feature type="compositionally biased region" description="Basic and acidic residues" evidence="1">
    <location>
        <begin position="323"/>
        <end position="340"/>
    </location>
</feature>
<keyword evidence="2" id="KW-1185">Reference proteome</keyword>
<organism evidence="2 3">
    <name type="scientific">Lepidothrix coronata</name>
    <name type="common">blue-crowned manakin</name>
    <dbReference type="NCBI Taxonomy" id="321398"/>
    <lineage>
        <taxon>Eukaryota</taxon>
        <taxon>Metazoa</taxon>
        <taxon>Chordata</taxon>
        <taxon>Craniata</taxon>
        <taxon>Vertebrata</taxon>
        <taxon>Euteleostomi</taxon>
        <taxon>Archelosauria</taxon>
        <taxon>Archosauria</taxon>
        <taxon>Dinosauria</taxon>
        <taxon>Saurischia</taxon>
        <taxon>Theropoda</taxon>
        <taxon>Coelurosauria</taxon>
        <taxon>Aves</taxon>
        <taxon>Neognathae</taxon>
        <taxon>Neoaves</taxon>
        <taxon>Telluraves</taxon>
        <taxon>Australaves</taxon>
        <taxon>Passeriformes</taxon>
        <taxon>Pipridae</taxon>
        <taxon>Lepidothrix</taxon>
    </lineage>
</organism>
<dbReference type="RefSeq" id="XP_017688604.1">
    <property type="nucleotide sequence ID" value="XM_017833115.1"/>
</dbReference>
<dbReference type="Proteomes" id="UP000504624">
    <property type="component" value="Unplaced"/>
</dbReference>
<proteinExistence type="predicted"/>
<gene>
    <name evidence="3" type="primary">LOC108506275</name>
</gene>
<dbReference type="AlphaFoldDB" id="A0A6J0IRB8"/>
<protein>
    <submittedName>
        <fullName evidence="3">Bromodomain-containing protein DDB_G0280777-like</fullName>
    </submittedName>
</protein>
<accession>A0A6J0IRB8</accession>
<name>A0A6J0IRB8_9PASS</name>
<feature type="compositionally biased region" description="Low complexity" evidence="1">
    <location>
        <begin position="79"/>
        <end position="91"/>
    </location>
</feature>
<sequence length="468" mass="50893">MQGSEQQLEEQGAMEQSTAAEMQETAAGTQSPVPAPQSPSEGSQTPLGSDQQITTEILTKAELEIQGSEQQLEEQGDMEQSTAAETQETAAGIESPVPAPQSPSEGSQALLDMAELMTTKILSEAELEIQGSEQQLEEQEDLEQSTGAEMQERASRIESPVPAPQSPSEGSQVLLDMAELIATEILKKAELEIQGFDQQLEEQGDLEQTRATGMLTTGTADRPESLDSLPHSPCCLSSPVFTYVEPKALSGQQVAGEGETVLAVQETEEGAFAEDENNWKFYDELELCKWQEEKEVDTYQWEDGIDQELSQEEDCIGQELSEEEVKRHSEQSQRADDSDRELSLENCECVTAHNTQEEDEEELGVLELSQGEGTEHRLGILVEEGLPVPVPREAWAECQVPAPCSVGPVCASTPQMEAQAPQGAAAPPTLDRQVAEAGTQTQGPPCFWRVLGALLRLFHACRPGQPQD</sequence>
<evidence type="ECO:0000313" key="3">
    <source>
        <dbReference type="RefSeq" id="XP_017688604.1"/>
    </source>
</evidence>
<dbReference type="GeneID" id="108506275"/>
<evidence type="ECO:0000256" key="1">
    <source>
        <dbReference type="SAM" id="MobiDB-lite"/>
    </source>
</evidence>
<reference evidence="3" key="1">
    <citation type="submission" date="2025-08" db="UniProtKB">
        <authorList>
            <consortium name="RefSeq"/>
        </authorList>
    </citation>
    <scope>IDENTIFICATION</scope>
</reference>
<evidence type="ECO:0000313" key="2">
    <source>
        <dbReference type="Proteomes" id="UP000504624"/>
    </source>
</evidence>
<feature type="compositionally biased region" description="Polar residues" evidence="1">
    <location>
        <begin position="14"/>
        <end position="57"/>
    </location>
</feature>
<feature type="region of interest" description="Disordered" evidence="1">
    <location>
        <begin position="1"/>
        <end position="106"/>
    </location>
</feature>
<feature type="region of interest" description="Disordered" evidence="1">
    <location>
        <begin position="321"/>
        <end position="340"/>
    </location>
</feature>
<feature type="region of interest" description="Disordered" evidence="1">
    <location>
        <begin position="127"/>
        <end position="172"/>
    </location>
</feature>